<dbReference type="AlphaFoldDB" id="A0A482W3U1"/>
<comment type="caution">
    <text evidence="9">The sequence shown here is derived from an EMBL/GenBank/DDBJ whole genome shotgun (WGS) entry which is preliminary data.</text>
</comment>
<keyword evidence="7" id="KW-0966">Cell projection</keyword>
<feature type="compositionally biased region" description="Acidic residues" evidence="8">
    <location>
        <begin position="57"/>
        <end position="66"/>
    </location>
</feature>
<dbReference type="Pfam" id="PF12317">
    <property type="entry name" value="IFT46_B_C"/>
    <property type="match status" value="1"/>
</dbReference>
<evidence type="ECO:0000256" key="3">
    <source>
        <dbReference type="ARBA" id="ARBA00017206"/>
    </source>
</evidence>
<keyword evidence="5" id="KW-0969">Cilium</keyword>
<keyword evidence="4" id="KW-0963">Cytoplasm</keyword>
<evidence type="ECO:0000256" key="8">
    <source>
        <dbReference type="SAM" id="MobiDB-lite"/>
    </source>
</evidence>
<dbReference type="PANTHER" id="PTHR13376:SF0">
    <property type="entry name" value="INTRAFLAGELLAR TRANSPORT PROTEIN 46 HOMOLOG"/>
    <property type="match status" value="1"/>
</dbReference>
<feature type="non-terminal residue" evidence="9">
    <location>
        <position position="222"/>
    </location>
</feature>
<feature type="region of interest" description="Disordered" evidence="8">
    <location>
        <begin position="1"/>
        <end position="77"/>
    </location>
</feature>
<dbReference type="PANTHER" id="PTHR13376">
    <property type="entry name" value="INTRAFLAGELLAR TRANSPORT PROTEIN 46 HOMOLOG"/>
    <property type="match status" value="1"/>
</dbReference>
<keyword evidence="10" id="KW-1185">Reference proteome</keyword>
<dbReference type="GO" id="GO:0031514">
    <property type="term" value="C:motile cilium"/>
    <property type="evidence" value="ECO:0007669"/>
    <property type="project" value="TreeGrafter"/>
</dbReference>
<evidence type="ECO:0000256" key="4">
    <source>
        <dbReference type="ARBA" id="ARBA00022490"/>
    </source>
</evidence>
<evidence type="ECO:0000313" key="9">
    <source>
        <dbReference type="EMBL" id="RZC39347.1"/>
    </source>
</evidence>
<dbReference type="STRING" id="1661398.A0A482W3U1"/>
<evidence type="ECO:0000256" key="6">
    <source>
        <dbReference type="ARBA" id="ARBA00023212"/>
    </source>
</evidence>
<evidence type="ECO:0000313" key="10">
    <source>
        <dbReference type="Proteomes" id="UP000292052"/>
    </source>
</evidence>
<sequence length="222" mass="24742">TSGVAKNQTRAIFQSSQDFEDLVQSEKQLSKIPSAGPSGRHTVLRSKPTKNRMSSDSDLDDSDVDDDKNKNSVPGEYDAKQFEHLDVNSETREVFQYITKYIPQTMNLDHRFKPFVPEFLPAVGDIDAFLKVIPPSATVAGENFAADQQLGLVVLDEPAANQSDSALLHLQLRAESVNTTHDSDVVVKKLDNVEKNTKIIDKWIKDISALHKSKSFPAVRYN</sequence>
<keyword evidence="6" id="KW-0206">Cytoskeleton</keyword>
<comment type="similarity">
    <text evidence="2">Belongs to the IFT46 family.</text>
</comment>
<dbReference type="GO" id="GO:0042073">
    <property type="term" value="P:intraciliary transport"/>
    <property type="evidence" value="ECO:0007669"/>
    <property type="project" value="InterPro"/>
</dbReference>
<feature type="compositionally biased region" description="Polar residues" evidence="8">
    <location>
        <begin position="1"/>
        <end position="17"/>
    </location>
</feature>
<accession>A0A482W3U1</accession>
<evidence type="ECO:0000256" key="1">
    <source>
        <dbReference type="ARBA" id="ARBA00004120"/>
    </source>
</evidence>
<feature type="non-terminal residue" evidence="9">
    <location>
        <position position="1"/>
    </location>
</feature>
<gene>
    <name evidence="9" type="ORF">BDFB_014497</name>
</gene>
<dbReference type="GO" id="GO:0060271">
    <property type="term" value="P:cilium assembly"/>
    <property type="evidence" value="ECO:0007669"/>
    <property type="project" value="TreeGrafter"/>
</dbReference>
<evidence type="ECO:0000256" key="2">
    <source>
        <dbReference type="ARBA" id="ARBA00007700"/>
    </source>
</evidence>
<organism evidence="9 10">
    <name type="scientific">Asbolus verrucosus</name>
    <name type="common">Desert ironclad beetle</name>
    <dbReference type="NCBI Taxonomy" id="1661398"/>
    <lineage>
        <taxon>Eukaryota</taxon>
        <taxon>Metazoa</taxon>
        <taxon>Ecdysozoa</taxon>
        <taxon>Arthropoda</taxon>
        <taxon>Hexapoda</taxon>
        <taxon>Insecta</taxon>
        <taxon>Pterygota</taxon>
        <taxon>Neoptera</taxon>
        <taxon>Endopterygota</taxon>
        <taxon>Coleoptera</taxon>
        <taxon>Polyphaga</taxon>
        <taxon>Cucujiformia</taxon>
        <taxon>Tenebrionidae</taxon>
        <taxon>Pimeliinae</taxon>
        <taxon>Asbolus</taxon>
    </lineage>
</organism>
<proteinExistence type="inferred from homology"/>
<dbReference type="Proteomes" id="UP000292052">
    <property type="component" value="Unassembled WGS sequence"/>
</dbReference>
<keyword evidence="9" id="KW-0282">Flagellum</keyword>
<evidence type="ECO:0000256" key="7">
    <source>
        <dbReference type="ARBA" id="ARBA00023273"/>
    </source>
</evidence>
<reference evidence="9 10" key="1">
    <citation type="submission" date="2017-03" db="EMBL/GenBank/DDBJ databases">
        <title>Genome of the blue death feigning beetle - Asbolus verrucosus.</title>
        <authorList>
            <person name="Rider S.D."/>
        </authorList>
    </citation>
    <scope>NUCLEOTIDE SEQUENCE [LARGE SCALE GENOMIC DNA]</scope>
    <source>
        <strain evidence="9">Butters</strain>
        <tissue evidence="9">Head and leg muscle</tissue>
    </source>
</reference>
<dbReference type="EMBL" id="QDEB01035268">
    <property type="protein sequence ID" value="RZC39347.1"/>
    <property type="molecule type" value="Genomic_DNA"/>
</dbReference>
<comment type="subcellular location">
    <subcellularLocation>
        <location evidence="1">Cytoplasm</location>
        <location evidence="1">Cytoskeleton</location>
        <location evidence="1">Cilium basal body</location>
    </subcellularLocation>
</comment>
<dbReference type="OrthoDB" id="2119217at2759"/>
<dbReference type="InterPro" id="IPR022088">
    <property type="entry name" value="Intraflagellar_transp_cmplxB"/>
</dbReference>
<dbReference type="GO" id="GO:0005815">
    <property type="term" value="C:microtubule organizing center"/>
    <property type="evidence" value="ECO:0007669"/>
    <property type="project" value="TreeGrafter"/>
</dbReference>
<evidence type="ECO:0000256" key="5">
    <source>
        <dbReference type="ARBA" id="ARBA00023069"/>
    </source>
</evidence>
<dbReference type="GO" id="GO:0030992">
    <property type="term" value="C:intraciliary transport particle B"/>
    <property type="evidence" value="ECO:0007669"/>
    <property type="project" value="TreeGrafter"/>
</dbReference>
<name>A0A482W3U1_ASBVE</name>
<protein>
    <recommendedName>
        <fullName evidence="3">Intraflagellar transport protein 46 homolog</fullName>
    </recommendedName>
</protein>